<dbReference type="RefSeq" id="WP_168989129.1">
    <property type="nucleotide sequence ID" value="NZ_CAWPHM010000025.1"/>
</dbReference>
<dbReference type="Proteomes" id="UP000599523">
    <property type="component" value="Unassembled WGS sequence"/>
</dbReference>
<accession>A0A972FF64</accession>
<proteinExistence type="predicted"/>
<dbReference type="EMBL" id="WTVM01000122">
    <property type="protein sequence ID" value="NMG04458.1"/>
    <property type="molecule type" value="Genomic_DNA"/>
</dbReference>
<gene>
    <name evidence="2" type="ORF">GPA21_15990</name>
</gene>
<name>A0A972FF64_9RHOO</name>
<keyword evidence="1" id="KW-0175">Coiled coil</keyword>
<organism evidence="2 3">
    <name type="scientific">Azoarcus taiwanensis</name>
    <dbReference type="NCBI Taxonomy" id="666964"/>
    <lineage>
        <taxon>Bacteria</taxon>
        <taxon>Pseudomonadati</taxon>
        <taxon>Pseudomonadota</taxon>
        <taxon>Betaproteobacteria</taxon>
        <taxon>Rhodocyclales</taxon>
        <taxon>Zoogloeaceae</taxon>
        <taxon>Azoarcus</taxon>
    </lineage>
</organism>
<evidence type="ECO:0000256" key="1">
    <source>
        <dbReference type="SAM" id="Coils"/>
    </source>
</evidence>
<feature type="coiled-coil region" evidence="1">
    <location>
        <begin position="22"/>
        <end position="49"/>
    </location>
</feature>
<keyword evidence="3" id="KW-1185">Reference proteome</keyword>
<dbReference type="AlphaFoldDB" id="A0A972FF64"/>
<evidence type="ECO:0000313" key="3">
    <source>
        <dbReference type="Proteomes" id="UP000599523"/>
    </source>
</evidence>
<sequence length="85" mass="10284">MMKLKKLLDKLDLLLSPERRQRDVKKRKLKELLGNMKLHERELDSKFENSSDEEERAGLHLKKEILHQQRKKGVRLLRELKRGKE</sequence>
<protein>
    <submittedName>
        <fullName evidence="2">Uncharacterized protein</fullName>
    </submittedName>
</protein>
<comment type="caution">
    <text evidence="2">The sequence shown here is derived from an EMBL/GenBank/DDBJ whole genome shotgun (WGS) entry which is preliminary data.</text>
</comment>
<evidence type="ECO:0000313" key="2">
    <source>
        <dbReference type="EMBL" id="NMG04458.1"/>
    </source>
</evidence>
<reference evidence="2" key="1">
    <citation type="submission" date="2019-12" db="EMBL/GenBank/DDBJ databases">
        <title>Comparative genomics gives insights into the taxonomy of the Azoarcus-Aromatoleum group and reveals separate origins of nif in the plant-associated Azoarcus and non-plant-associated Aromatoleum sub-groups.</title>
        <authorList>
            <person name="Lafos M."/>
            <person name="Maluk M."/>
            <person name="Batista M."/>
            <person name="Junghare M."/>
            <person name="Carmona M."/>
            <person name="Faoro H."/>
            <person name="Cruz L.M."/>
            <person name="Battistoni F."/>
            <person name="De Souza E."/>
            <person name="Pedrosa F."/>
            <person name="Chen W.-M."/>
            <person name="Poole P.S."/>
            <person name="Dixon R.A."/>
            <person name="James E.K."/>
        </authorList>
    </citation>
    <scope>NUCLEOTIDE SEQUENCE</scope>
    <source>
        <strain evidence="2">NSC3</strain>
    </source>
</reference>